<evidence type="ECO:0000256" key="10">
    <source>
        <dbReference type="ARBA" id="ARBA00022842"/>
    </source>
</evidence>
<dbReference type="SUPFAM" id="SSF88723">
    <property type="entry name" value="PIN domain-like"/>
    <property type="match status" value="1"/>
</dbReference>
<dbReference type="Gene3D" id="3.40.50.1010">
    <property type="entry name" value="5'-nuclease"/>
    <property type="match status" value="1"/>
</dbReference>
<protein>
    <recommendedName>
        <fullName evidence="3 14">Exonuclease 1</fullName>
        <ecNumber evidence="14">3.1.-.-</ecNumber>
    </recommendedName>
</protein>
<dbReference type="InterPro" id="IPR006085">
    <property type="entry name" value="XPG_DNA_repair_N"/>
</dbReference>
<dbReference type="GO" id="GO:0006310">
    <property type="term" value="P:DNA recombination"/>
    <property type="evidence" value="ECO:0007669"/>
    <property type="project" value="TreeGrafter"/>
</dbReference>
<feature type="domain" description="XPG-I" evidence="16">
    <location>
        <begin position="139"/>
        <end position="213"/>
    </location>
</feature>
<evidence type="ECO:0000256" key="7">
    <source>
        <dbReference type="ARBA" id="ARBA00022763"/>
    </source>
</evidence>
<reference evidence="18" key="1">
    <citation type="submission" date="2020-06" db="EMBL/GenBank/DDBJ databases">
        <title>Draft genome of Bugula neritina, a colonial animal packing powerful symbionts and potential medicines.</title>
        <authorList>
            <person name="Rayko M."/>
        </authorList>
    </citation>
    <scope>NUCLEOTIDE SEQUENCE [LARGE SCALE GENOMIC DNA]</scope>
    <source>
        <strain evidence="18">Kwan_BN1</strain>
    </source>
</reference>
<dbReference type="SMART" id="SM00279">
    <property type="entry name" value="HhH2"/>
    <property type="match status" value="1"/>
</dbReference>
<evidence type="ECO:0000256" key="8">
    <source>
        <dbReference type="ARBA" id="ARBA00022769"/>
    </source>
</evidence>
<dbReference type="EMBL" id="VXIV02000496">
    <property type="protein sequence ID" value="KAF6037905.1"/>
    <property type="molecule type" value="Genomic_DNA"/>
</dbReference>
<feature type="compositionally biased region" description="Low complexity" evidence="15">
    <location>
        <begin position="615"/>
        <end position="656"/>
    </location>
</feature>
<dbReference type="InterPro" id="IPR029060">
    <property type="entry name" value="PIN-like_dom_sf"/>
</dbReference>
<feature type="domain" description="XPG N-terminal" evidence="17">
    <location>
        <begin position="1"/>
        <end position="100"/>
    </location>
</feature>
<keyword evidence="11 14" id="KW-0267">Excision nuclease</keyword>
<keyword evidence="5 14" id="KW-0479">Metal-binding</keyword>
<evidence type="ECO:0000256" key="1">
    <source>
        <dbReference type="ARBA" id="ARBA00004123"/>
    </source>
</evidence>
<dbReference type="EC" id="3.1.-.-" evidence="14"/>
<feature type="region of interest" description="Disordered" evidence="15">
    <location>
        <begin position="444"/>
        <end position="506"/>
    </location>
</feature>
<feature type="region of interest" description="Disordered" evidence="15">
    <location>
        <begin position="408"/>
        <end position="428"/>
    </location>
</feature>
<feature type="compositionally biased region" description="Polar residues" evidence="15">
    <location>
        <begin position="777"/>
        <end position="787"/>
    </location>
</feature>
<evidence type="ECO:0000256" key="13">
    <source>
        <dbReference type="ARBA" id="ARBA00023242"/>
    </source>
</evidence>
<dbReference type="CDD" id="cd09857">
    <property type="entry name" value="PIN_EXO1"/>
    <property type="match status" value="1"/>
</dbReference>
<keyword evidence="13 14" id="KW-0539">Nucleus</keyword>
<proteinExistence type="inferred from homology"/>
<evidence type="ECO:0000313" key="18">
    <source>
        <dbReference type="EMBL" id="KAF6037905.1"/>
    </source>
</evidence>
<comment type="similarity">
    <text evidence="2 14">Belongs to the XPG/RAD2 endonuclease family. EXO1 subfamily.</text>
</comment>
<dbReference type="PROSITE" id="PS00841">
    <property type="entry name" value="XPG_1"/>
    <property type="match status" value="1"/>
</dbReference>
<dbReference type="SMART" id="SM00484">
    <property type="entry name" value="XPGI"/>
    <property type="match status" value="1"/>
</dbReference>
<dbReference type="SUPFAM" id="SSF47807">
    <property type="entry name" value="5' to 3' exonuclease, C-terminal subdomain"/>
    <property type="match status" value="1"/>
</dbReference>
<dbReference type="AlphaFoldDB" id="A0A7J7KI16"/>
<keyword evidence="6" id="KW-0255">Endonuclease</keyword>
<organism evidence="18 19">
    <name type="scientific">Bugula neritina</name>
    <name type="common">Brown bryozoan</name>
    <name type="synonym">Sertularia neritina</name>
    <dbReference type="NCBI Taxonomy" id="10212"/>
    <lineage>
        <taxon>Eukaryota</taxon>
        <taxon>Metazoa</taxon>
        <taxon>Spiralia</taxon>
        <taxon>Lophotrochozoa</taxon>
        <taxon>Bryozoa</taxon>
        <taxon>Gymnolaemata</taxon>
        <taxon>Cheilostomatida</taxon>
        <taxon>Flustrina</taxon>
        <taxon>Buguloidea</taxon>
        <taxon>Bugulidae</taxon>
        <taxon>Bugula</taxon>
    </lineage>
</organism>
<dbReference type="Pfam" id="PF00752">
    <property type="entry name" value="XPG_N"/>
    <property type="match status" value="1"/>
</dbReference>
<evidence type="ECO:0000256" key="3">
    <source>
        <dbReference type="ARBA" id="ARBA00020324"/>
    </source>
</evidence>
<keyword evidence="12 14" id="KW-0234">DNA repair</keyword>
<dbReference type="InterPro" id="IPR006086">
    <property type="entry name" value="XPG-I_dom"/>
</dbReference>
<evidence type="ECO:0000313" key="19">
    <source>
        <dbReference type="Proteomes" id="UP000593567"/>
    </source>
</evidence>
<dbReference type="OrthoDB" id="26491at2759"/>
<gene>
    <name evidence="18" type="ORF">EB796_003795</name>
</gene>
<dbReference type="InterPro" id="IPR019974">
    <property type="entry name" value="XPG_CS"/>
</dbReference>
<comment type="cofactor">
    <cofactor evidence="14">
        <name>Mg(2+)</name>
        <dbReference type="ChEBI" id="CHEBI:18420"/>
    </cofactor>
    <text evidence="14">Binds 2 magnesium ions per subunit. They probably participate in the reaction catalyzed by the enzyme. May bind an additional third magnesium ion after substrate binding.</text>
</comment>
<dbReference type="PRINTS" id="PR00853">
    <property type="entry name" value="XPGRADSUPER"/>
</dbReference>
<evidence type="ECO:0000256" key="2">
    <source>
        <dbReference type="ARBA" id="ARBA00010563"/>
    </source>
</evidence>
<dbReference type="PROSITE" id="PS00842">
    <property type="entry name" value="XPG_2"/>
    <property type="match status" value="1"/>
</dbReference>
<dbReference type="GO" id="GO:0017108">
    <property type="term" value="F:5'-flap endonuclease activity"/>
    <property type="evidence" value="ECO:0007669"/>
    <property type="project" value="TreeGrafter"/>
</dbReference>
<evidence type="ECO:0000259" key="16">
    <source>
        <dbReference type="SMART" id="SM00484"/>
    </source>
</evidence>
<dbReference type="Gene3D" id="1.10.150.20">
    <property type="entry name" value="5' to 3' exonuclease, C-terminal subdomain"/>
    <property type="match status" value="1"/>
</dbReference>
<dbReference type="InterPro" id="IPR008918">
    <property type="entry name" value="HhH2"/>
</dbReference>
<dbReference type="FunFam" id="1.10.150.20:FF:000011">
    <property type="entry name" value="exonuclease 1"/>
    <property type="match status" value="1"/>
</dbReference>
<dbReference type="PANTHER" id="PTHR11081">
    <property type="entry name" value="FLAP ENDONUCLEASE FAMILY MEMBER"/>
    <property type="match status" value="1"/>
</dbReference>
<sequence>MGIKGLLQMLKEQQEIVNLKSFRGCTAAVDVYCWLHKAVYGCVDQIAIAGNDQGQYIAYCERYWNTLKKFGIKPILVFDGQNLPAKSHTEKERRERRKANRDKANSLLAEGKRSEARQYFERCIDITPQMAHKVIVAAVSQGIDCIVAPYEADAQLAYLSLSGVAQLIISEDSDLLCFGCERILFKMDLNGNGILQERSSVLEHKAFRKRFTMDHFVMMCILSGCDYLPSLPGIGLAKATKFMSQSYNSTDISSMLRRLPLSIKLPSGVITDEYIQQFTNAMVTFKHQVVFNPKTRKRQPLTPITDTCCGIQGHPQDMTFAGRFYPADQALQMALGNTDLRTMETLLPEIDPDLLLSRENGKLSIWHPEYKPKGEWSRGDNRSVDKVEHTSRETCVLIPTTRIVRKRALSQTESQESQNSQLSQFSQQESLSTVQVINKVMKMESQDSGNSDNEGGVENEIQDFLKGPADPPKPHTSRFARDKFFSKGSEPVDFPRRSQSHSLSQSLSISQSQDVVLQEPLKSIPTSPYKSNLLKVLEDNVETKPSPQSRAFRWSKSSLHSIDAIKETKSPNLQFKSPLLKSKLVQQLQQSSTSEDTADNLPVADSSGLTAGTPSSPHLSANSTSSSSSQANAVNGNSSNPFKKSNTSTPSATPTPVFGKCVQETTTPKEDNSKDVFSMSPLSRMGKSPSSKEKLLTTRKLSKYQTSKRKSLLGSITGNKDLEMETADAMASEEQIKTATTENSHTSDLLSQPTAKRPGEQKTLSNSFQSKKIAMSDSPTKSGSTKLHNVVPVTSKEVAMAISNSPGSKSEISEVMDTSCKVDHLRDSKENKRASISNFLAQFKRVKPDKVGAPLNTPSNRIIDLT</sequence>
<dbReference type="FunFam" id="3.40.50.1010:FF:000002">
    <property type="entry name" value="Exonuclease 1, putative"/>
    <property type="match status" value="1"/>
</dbReference>
<keyword evidence="7 14" id="KW-0227">DNA damage</keyword>
<dbReference type="GO" id="GO:0005634">
    <property type="term" value="C:nucleus"/>
    <property type="evidence" value="ECO:0007669"/>
    <property type="project" value="UniProtKB-SubCell"/>
</dbReference>
<feature type="compositionally biased region" description="Basic residues" evidence="15">
    <location>
        <begin position="700"/>
        <end position="711"/>
    </location>
</feature>
<dbReference type="GO" id="GO:0046872">
    <property type="term" value="F:metal ion binding"/>
    <property type="evidence" value="ECO:0007669"/>
    <property type="project" value="UniProtKB-UniRule"/>
</dbReference>
<keyword evidence="14" id="KW-0269">Exonuclease</keyword>
<dbReference type="PANTHER" id="PTHR11081:SF8">
    <property type="entry name" value="EXONUCLEASE 1"/>
    <property type="match status" value="1"/>
</dbReference>
<keyword evidence="19" id="KW-1185">Reference proteome</keyword>
<evidence type="ECO:0000256" key="12">
    <source>
        <dbReference type="ARBA" id="ARBA00023204"/>
    </source>
</evidence>
<feature type="region of interest" description="Disordered" evidence="15">
    <location>
        <begin position="586"/>
        <end position="787"/>
    </location>
</feature>
<dbReference type="SMART" id="SM00485">
    <property type="entry name" value="XPGN"/>
    <property type="match status" value="1"/>
</dbReference>
<keyword evidence="8 14" id="KW-0228">DNA excision</keyword>
<evidence type="ECO:0000256" key="14">
    <source>
        <dbReference type="RuleBase" id="RU910737"/>
    </source>
</evidence>
<dbReference type="InterPro" id="IPR044752">
    <property type="entry name" value="PIN-like_EXO1"/>
</dbReference>
<keyword evidence="9 14" id="KW-0378">Hydrolase</keyword>
<dbReference type="GO" id="GO:0003677">
    <property type="term" value="F:DNA binding"/>
    <property type="evidence" value="ECO:0007669"/>
    <property type="project" value="UniProtKB-UniRule"/>
</dbReference>
<name>A0A7J7KI16_BUGNE</name>
<comment type="function">
    <text evidence="14">5'-&gt;3' double-stranded DNA exonuclease which may also possess a cryptic 3'-&gt;5' double-stranded DNA exonuclease activity. Functions in DNA mismatch repair.</text>
</comment>
<keyword evidence="14" id="KW-0238">DNA-binding</keyword>
<evidence type="ECO:0000259" key="17">
    <source>
        <dbReference type="SMART" id="SM00485"/>
    </source>
</evidence>
<feature type="compositionally biased region" description="Low complexity" evidence="15">
    <location>
        <begin position="409"/>
        <end position="428"/>
    </location>
</feature>
<evidence type="ECO:0000256" key="6">
    <source>
        <dbReference type="ARBA" id="ARBA00022759"/>
    </source>
</evidence>
<dbReference type="Pfam" id="PF00867">
    <property type="entry name" value="XPG_I"/>
    <property type="match status" value="1"/>
</dbReference>
<dbReference type="GO" id="GO:0006298">
    <property type="term" value="P:mismatch repair"/>
    <property type="evidence" value="ECO:0007669"/>
    <property type="project" value="TreeGrafter"/>
</dbReference>
<dbReference type="Proteomes" id="UP000593567">
    <property type="component" value="Unassembled WGS sequence"/>
</dbReference>
<feature type="compositionally biased region" description="Polar residues" evidence="15">
    <location>
        <begin position="737"/>
        <end position="754"/>
    </location>
</feature>
<dbReference type="GO" id="GO:0035312">
    <property type="term" value="F:5'-3' DNA exonuclease activity"/>
    <property type="evidence" value="ECO:0007669"/>
    <property type="project" value="UniProtKB-UniRule"/>
</dbReference>
<dbReference type="InterPro" id="IPR036279">
    <property type="entry name" value="5-3_exonuclease_C_sf"/>
</dbReference>
<evidence type="ECO:0000256" key="11">
    <source>
        <dbReference type="ARBA" id="ARBA00022881"/>
    </source>
</evidence>
<evidence type="ECO:0000256" key="4">
    <source>
        <dbReference type="ARBA" id="ARBA00022722"/>
    </source>
</evidence>
<accession>A0A7J7KI16</accession>
<evidence type="ECO:0000256" key="9">
    <source>
        <dbReference type="ARBA" id="ARBA00022801"/>
    </source>
</evidence>
<evidence type="ECO:0000256" key="5">
    <source>
        <dbReference type="ARBA" id="ARBA00022723"/>
    </source>
</evidence>
<dbReference type="InterPro" id="IPR006084">
    <property type="entry name" value="XPG/Rad2"/>
</dbReference>
<keyword evidence="4 14" id="KW-0540">Nuclease</keyword>
<comment type="subcellular location">
    <subcellularLocation>
        <location evidence="1 14">Nucleus</location>
    </subcellularLocation>
</comment>
<keyword evidence="10 14" id="KW-0460">Magnesium</keyword>
<evidence type="ECO:0000256" key="15">
    <source>
        <dbReference type="SAM" id="MobiDB-lite"/>
    </source>
</evidence>
<comment type="caution">
    <text evidence="18">The sequence shown here is derived from an EMBL/GenBank/DDBJ whole genome shotgun (WGS) entry which is preliminary data.</text>
</comment>